<keyword evidence="4" id="KW-1278">Translocase</keyword>
<organism evidence="7 8">
    <name type="scientific">Saccharophagus degradans</name>
    <dbReference type="NCBI Taxonomy" id="86304"/>
    <lineage>
        <taxon>Bacteria</taxon>
        <taxon>Pseudomonadati</taxon>
        <taxon>Pseudomonadota</taxon>
        <taxon>Gammaproteobacteria</taxon>
        <taxon>Cellvibrionales</taxon>
        <taxon>Cellvibrionaceae</taxon>
        <taxon>Saccharophagus</taxon>
    </lineage>
</organism>
<dbReference type="InterPro" id="IPR003439">
    <property type="entry name" value="ABC_transporter-like_ATP-bd"/>
</dbReference>
<dbReference type="PANTHER" id="PTHR42794">
    <property type="entry name" value="HEMIN IMPORT ATP-BINDING PROTEIN HMUV"/>
    <property type="match status" value="1"/>
</dbReference>
<keyword evidence="2" id="KW-0547">Nucleotide-binding</keyword>
<reference evidence="7" key="1">
    <citation type="submission" date="2023-07" db="EMBL/GenBank/DDBJ databases">
        <title>Genome content predicts the carbon catabolic preferences of heterotrophic bacteria.</title>
        <authorList>
            <person name="Gralka M."/>
        </authorList>
    </citation>
    <scope>NUCLEOTIDE SEQUENCE</scope>
    <source>
        <strain evidence="7">I3M17_2</strain>
    </source>
</reference>
<dbReference type="PANTHER" id="PTHR42794:SF1">
    <property type="entry name" value="HEMIN IMPORT ATP-BINDING PROTEIN HMUV"/>
    <property type="match status" value="1"/>
</dbReference>
<evidence type="ECO:0000256" key="2">
    <source>
        <dbReference type="ARBA" id="ARBA00022741"/>
    </source>
</evidence>
<keyword evidence="1" id="KW-0813">Transport</keyword>
<evidence type="ECO:0000256" key="3">
    <source>
        <dbReference type="ARBA" id="ARBA00022840"/>
    </source>
</evidence>
<keyword evidence="3 7" id="KW-0067">ATP-binding</keyword>
<name>A0AAW7X1S8_9GAMM</name>
<proteinExistence type="predicted"/>
<dbReference type="InterPro" id="IPR003593">
    <property type="entry name" value="AAA+_ATPase"/>
</dbReference>
<dbReference type="EMBL" id="JAUOPB010000002">
    <property type="protein sequence ID" value="MDO6421427.1"/>
    <property type="molecule type" value="Genomic_DNA"/>
</dbReference>
<evidence type="ECO:0000256" key="4">
    <source>
        <dbReference type="ARBA" id="ARBA00022967"/>
    </source>
</evidence>
<dbReference type="Pfam" id="PF00005">
    <property type="entry name" value="ABC_tran"/>
    <property type="match status" value="1"/>
</dbReference>
<dbReference type="SMART" id="SM00382">
    <property type="entry name" value="AAA"/>
    <property type="match status" value="1"/>
</dbReference>
<accession>A0AAW7X1S8</accession>
<evidence type="ECO:0000256" key="5">
    <source>
        <dbReference type="ARBA" id="ARBA00037066"/>
    </source>
</evidence>
<dbReference type="GO" id="GO:0005524">
    <property type="term" value="F:ATP binding"/>
    <property type="evidence" value="ECO:0007669"/>
    <property type="project" value="UniProtKB-KW"/>
</dbReference>
<dbReference type="CDD" id="cd03214">
    <property type="entry name" value="ABC_Iron-Siderophores_B12_Hemin"/>
    <property type="match status" value="1"/>
</dbReference>
<dbReference type="PROSITE" id="PS50893">
    <property type="entry name" value="ABC_TRANSPORTER_2"/>
    <property type="match status" value="1"/>
</dbReference>
<comment type="caution">
    <text evidence="7">The sequence shown here is derived from an EMBL/GenBank/DDBJ whole genome shotgun (WGS) entry which is preliminary data.</text>
</comment>
<sequence>MSIQLQWLDLAVGGKQVCRGLDLDFSQGKVWGVLGQNGIGKTTLLHTLAGLRKPDAGNVLVDGIDVSQWSRKRLAQKLGILLQEVSDPFPSTVLDTALIGRHPYLAPWQFESSHDEKIALDALAQVDLLPLVKRDVNTLSGGERQRLALATLLVQKPDIYVLDEPSNHLDLHYQIALLDIICAQTHSEQGRVIMTLHDINLAVRYCDHLIFVMGEGEVVAGPAEELLNDKYLHRLFKHCLVELRNGDYRAFLPG</sequence>
<evidence type="ECO:0000313" key="8">
    <source>
        <dbReference type="Proteomes" id="UP001169760"/>
    </source>
</evidence>
<comment type="function">
    <text evidence="5">Part of the ABC transporter complex HmuTUV involved in hemin import. Responsible for energy coupling to the transport system.</text>
</comment>
<dbReference type="AlphaFoldDB" id="A0AAW7X1S8"/>
<dbReference type="Proteomes" id="UP001169760">
    <property type="component" value="Unassembled WGS sequence"/>
</dbReference>
<dbReference type="InterPro" id="IPR017871">
    <property type="entry name" value="ABC_transporter-like_CS"/>
</dbReference>
<evidence type="ECO:0000313" key="7">
    <source>
        <dbReference type="EMBL" id="MDO6421427.1"/>
    </source>
</evidence>
<dbReference type="RefSeq" id="WP_216063796.1">
    <property type="nucleotide sequence ID" value="NZ_JAHKPP010000023.1"/>
</dbReference>
<dbReference type="PROSITE" id="PS00211">
    <property type="entry name" value="ABC_TRANSPORTER_1"/>
    <property type="match status" value="1"/>
</dbReference>
<evidence type="ECO:0000259" key="6">
    <source>
        <dbReference type="PROSITE" id="PS50893"/>
    </source>
</evidence>
<feature type="domain" description="ABC transporter" evidence="6">
    <location>
        <begin position="3"/>
        <end position="239"/>
    </location>
</feature>
<dbReference type="GO" id="GO:0016887">
    <property type="term" value="F:ATP hydrolysis activity"/>
    <property type="evidence" value="ECO:0007669"/>
    <property type="project" value="InterPro"/>
</dbReference>
<evidence type="ECO:0000256" key="1">
    <source>
        <dbReference type="ARBA" id="ARBA00022448"/>
    </source>
</evidence>
<protein>
    <submittedName>
        <fullName evidence="7">ABC transporter ATP-binding protein</fullName>
    </submittedName>
</protein>
<gene>
    <name evidence="7" type="ORF">Q4521_02980</name>
</gene>